<keyword evidence="4" id="KW-0464">Manganese</keyword>
<organism evidence="5 6">
    <name type="scientific">Limihaloglobus sulfuriphilus</name>
    <dbReference type="NCBI Taxonomy" id="1851148"/>
    <lineage>
        <taxon>Bacteria</taxon>
        <taxon>Pseudomonadati</taxon>
        <taxon>Planctomycetota</taxon>
        <taxon>Phycisphaerae</taxon>
        <taxon>Sedimentisphaerales</taxon>
        <taxon>Sedimentisphaeraceae</taxon>
        <taxon>Limihaloglobus</taxon>
    </lineage>
</organism>
<dbReference type="InterPro" id="IPR006035">
    <property type="entry name" value="Ureohydrolase"/>
</dbReference>
<dbReference type="PANTHER" id="PTHR11358:SF26">
    <property type="entry name" value="GUANIDINO ACID HYDROLASE, MITOCHONDRIAL"/>
    <property type="match status" value="1"/>
</dbReference>
<dbReference type="Gene3D" id="3.40.800.10">
    <property type="entry name" value="Ureohydrolase domain"/>
    <property type="match status" value="1"/>
</dbReference>
<dbReference type="AlphaFoldDB" id="A0A1Q2MIW1"/>
<feature type="binding site" evidence="4">
    <location>
        <position position="212"/>
    </location>
    <ligand>
        <name>Mn(2+)</name>
        <dbReference type="ChEBI" id="CHEBI:29035"/>
        <label>1</label>
    </ligand>
</feature>
<evidence type="ECO:0000256" key="3">
    <source>
        <dbReference type="ARBA" id="ARBA00022801"/>
    </source>
</evidence>
<feature type="binding site" evidence="4">
    <location>
        <position position="210"/>
    </location>
    <ligand>
        <name>Mn(2+)</name>
        <dbReference type="ChEBI" id="CHEBI:29035"/>
        <label>1</label>
    </ligand>
</feature>
<dbReference type="KEGG" id="pbas:SMSP2_02853"/>
<dbReference type="OrthoDB" id="9788689at2"/>
<dbReference type="GO" id="GO:0008783">
    <property type="term" value="F:agmatinase activity"/>
    <property type="evidence" value="ECO:0007669"/>
    <property type="project" value="UniProtKB-EC"/>
</dbReference>
<dbReference type="GO" id="GO:0033389">
    <property type="term" value="P:putrescine biosynthetic process from arginine, via agmatine"/>
    <property type="evidence" value="ECO:0007669"/>
    <property type="project" value="TreeGrafter"/>
</dbReference>
<dbReference type="SUPFAM" id="SSF52768">
    <property type="entry name" value="Arginase/deacetylase"/>
    <property type="match status" value="1"/>
</dbReference>
<dbReference type="NCBIfam" id="TIGR01230">
    <property type="entry name" value="agmatinase"/>
    <property type="match status" value="1"/>
</dbReference>
<dbReference type="STRING" id="1851148.SMSP2_02853"/>
<feature type="binding site" evidence="4">
    <location>
        <position position="108"/>
    </location>
    <ligand>
        <name>Mn(2+)</name>
        <dbReference type="ChEBI" id="CHEBI:29035"/>
        <label>1</label>
    </ligand>
</feature>
<dbReference type="PANTHER" id="PTHR11358">
    <property type="entry name" value="ARGINASE/AGMATINASE"/>
    <property type="match status" value="1"/>
</dbReference>
<name>A0A1Q2MIW1_9BACT</name>
<dbReference type="PROSITE" id="PS51409">
    <property type="entry name" value="ARGINASE_2"/>
    <property type="match status" value="1"/>
</dbReference>
<dbReference type="Pfam" id="PF00491">
    <property type="entry name" value="Arginase"/>
    <property type="match status" value="1"/>
</dbReference>
<dbReference type="Proteomes" id="UP000188181">
    <property type="component" value="Chromosome"/>
</dbReference>
<evidence type="ECO:0000256" key="2">
    <source>
        <dbReference type="ARBA" id="ARBA00022723"/>
    </source>
</evidence>
<feature type="binding site" evidence="4">
    <location>
        <position position="135"/>
    </location>
    <ligand>
        <name>Mn(2+)</name>
        <dbReference type="ChEBI" id="CHEBI:29035"/>
        <label>1</label>
    </ligand>
</feature>
<gene>
    <name evidence="5" type="primary">speB_4</name>
    <name evidence="5" type="ORF">SMSP2_02853</name>
</gene>
<dbReference type="EC" id="3.5.3.11" evidence="5"/>
<feature type="binding site" evidence="4">
    <location>
        <position position="133"/>
    </location>
    <ligand>
        <name>Mn(2+)</name>
        <dbReference type="ChEBI" id="CHEBI:29035"/>
        <label>1</label>
    </ligand>
</feature>
<reference evidence="6" key="1">
    <citation type="submission" date="2017-02" db="EMBL/GenBank/DDBJ databases">
        <title>Comparative genomics and description of representatives of a novel lineage of planctomycetes thriving in anoxic sediments.</title>
        <authorList>
            <person name="Spring S."/>
            <person name="Bunk B."/>
            <person name="Sproer C."/>
        </authorList>
    </citation>
    <scope>NUCLEOTIDE SEQUENCE [LARGE SCALE GENOMIC DNA]</scope>
    <source>
        <strain evidence="6">SM-Chi-D1</strain>
    </source>
</reference>
<keyword evidence="3 5" id="KW-0378">Hydrolase</keyword>
<evidence type="ECO:0000256" key="1">
    <source>
        <dbReference type="ARBA" id="ARBA00009227"/>
    </source>
</evidence>
<accession>A0A1Q2MIW1</accession>
<dbReference type="CDD" id="cd11593">
    <property type="entry name" value="Agmatinase-like_2"/>
    <property type="match status" value="1"/>
</dbReference>
<dbReference type="InterPro" id="IPR023696">
    <property type="entry name" value="Ureohydrolase_dom_sf"/>
</dbReference>
<feature type="binding site" evidence="4">
    <location>
        <position position="131"/>
    </location>
    <ligand>
        <name>Mn(2+)</name>
        <dbReference type="ChEBI" id="CHEBI:29035"/>
        <label>1</label>
    </ligand>
</feature>
<sequence length="283" mass="31792">MAYAEFGDFEPEFTSCEKSKIVILPVEYDHTSTWIKGSEKGPSALLEASKNLEFYDIETDSEVYKRGIYTDHPIRGFIRPEEMVQAVYDRVREHMADDKFCVCIGGEHSISIGAMMAHCEKHPEATIVQFDAHSDLRDEYHGSEYNHACVMARGRELGPVVQIGIRSMDVEEKGSADFESIFLAKDIYNNTAWIDRMVSLLSENVYVTFDLDCLDVGIMPSTGTPEPGGIGWYTALEALRAIAQNSNIVGMDISELCPNPVNKAPDFLAAKLLYKMITYKFEL</sequence>
<comment type="cofactor">
    <cofactor evidence="4">
        <name>Mn(2+)</name>
        <dbReference type="ChEBI" id="CHEBI:29035"/>
    </cofactor>
    <text evidence="4">Binds 2 manganese ions per subunit.</text>
</comment>
<comment type="similarity">
    <text evidence="1">Belongs to the arginase family. Agmatinase subfamily.</text>
</comment>
<evidence type="ECO:0000256" key="4">
    <source>
        <dbReference type="PIRSR" id="PIRSR036979-1"/>
    </source>
</evidence>
<proteinExistence type="inferred from homology"/>
<keyword evidence="6" id="KW-1185">Reference proteome</keyword>
<dbReference type="RefSeq" id="WP_146684655.1">
    <property type="nucleotide sequence ID" value="NZ_CP019646.1"/>
</dbReference>
<protein>
    <submittedName>
        <fullName evidence="5">Agmatinase</fullName>
        <ecNumber evidence="5">3.5.3.11</ecNumber>
    </submittedName>
</protein>
<dbReference type="PIRSF" id="PIRSF036979">
    <property type="entry name" value="Arginase"/>
    <property type="match status" value="1"/>
</dbReference>
<keyword evidence="2 4" id="KW-0479">Metal-binding</keyword>
<dbReference type="EMBL" id="CP019646">
    <property type="protein sequence ID" value="AQQ72468.1"/>
    <property type="molecule type" value="Genomic_DNA"/>
</dbReference>
<dbReference type="GO" id="GO:0046872">
    <property type="term" value="F:metal ion binding"/>
    <property type="evidence" value="ECO:0007669"/>
    <property type="project" value="UniProtKB-KW"/>
</dbReference>
<evidence type="ECO:0000313" key="6">
    <source>
        <dbReference type="Proteomes" id="UP000188181"/>
    </source>
</evidence>
<dbReference type="InterPro" id="IPR005925">
    <property type="entry name" value="Agmatinase-rel"/>
</dbReference>
<evidence type="ECO:0000313" key="5">
    <source>
        <dbReference type="EMBL" id="AQQ72468.1"/>
    </source>
</evidence>